<name>A0ABR1YVG1_9PEZI</name>
<dbReference type="EMBL" id="JBBWRZ010000003">
    <property type="protein sequence ID" value="KAK8239973.1"/>
    <property type="molecule type" value="Genomic_DNA"/>
</dbReference>
<sequence>MISEDDKKYWWLHKELVAIEDAVRAGQMSKEEANIKREEYWAAFEEHQSRKKKIAEMVKKASVWLSKERARAKQNVAWGECTHESYKMIDRCLERAGDMSRPVEARRLLLRTAAVDLDSIYKEKKREYSAEMIKDLNARAKDPNAAQEWRRRHKLLVIRFMELGL</sequence>
<accession>A0ABR1YVG1</accession>
<protein>
    <submittedName>
        <fullName evidence="1">Uncharacterized protein</fullName>
    </submittedName>
</protein>
<dbReference type="Proteomes" id="UP001492380">
    <property type="component" value="Unassembled WGS sequence"/>
</dbReference>
<evidence type="ECO:0000313" key="2">
    <source>
        <dbReference type="Proteomes" id="UP001492380"/>
    </source>
</evidence>
<organism evidence="1 2">
    <name type="scientific">Phyllosticta capitalensis</name>
    <dbReference type="NCBI Taxonomy" id="121624"/>
    <lineage>
        <taxon>Eukaryota</taxon>
        <taxon>Fungi</taxon>
        <taxon>Dikarya</taxon>
        <taxon>Ascomycota</taxon>
        <taxon>Pezizomycotina</taxon>
        <taxon>Dothideomycetes</taxon>
        <taxon>Dothideomycetes incertae sedis</taxon>
        <taxon>Botryosphaeriales</taxon>
        <taxon>Phyllostictaceae</taxon>
        <taxon>Phyllosticta</taxon>
    </lineage>
</organism>
<gene>
    <name evidence="1" type="ORF">HDK90DRAFT_508504</name>
</gene>
<reference evidence="1 2" key="1">
    <citation type="submission" date="2024-04" db="EMBL/GenBank/DDBJ databases">
        <title>Phyllosticta paracitricarpa is synonymous to the EU quarantine fungus P. citricarpa based on phylogenomic analyses.</title>
        <authorList>
            <consortium name="Lawrence Berkeley National Laboratory"/>
            <person name="Van Ingen-Buijs V.A."/>
            <person name="Van Westerhoven A.C."/>
            <person name="Haridas S."/>
            <person name="Skiadas P."/>
            <person name="Martin F."/>
            <person name="Groenewald J.Z."/>
            <person name="Crous P.W."/>
            <person name="Seidl M.F."/>
        </authorList>
    </citation>
    <scope>NUCLEOTIDE SEQUENCE [LARGE SCALE GENOMIC DNA]</scope>
    <source>
        <strain evidence="1 2">CBS 123374</strain>
    </source>
</reference>
<keyword evidence="2" id="KW-1185">Reference proteome</keyword>
<evidence type="ECO:0000313" key="1">
    <source>
        <dbReference type="EMBL" id="KAK8239973.1"/>
    </source>
</evidence>
<proteinExistence type="predicted"/>
<comment type="caution">
    <text evidence="1">The sequence shown here is derived from an EMBL/GenBank/DDBJ whole genome shotgun (WGS) entry which is preliminary data.</text>
</comment>